<reference evidence="1 2" key="2">
    <citation type="journal article" date="2019" name="G3 (Bethesda)">
        <title>Hybrid Assembly of the Genome of the Entomopathogenic Nematode Steinernema carpocapsae Identifies the X-Chromosome.</title>
        <authorList>
            <person name="Serra L."/>
            <person name="Macchietto M."/>
            <person name="Macias-Munoz A."/>
            <person name="McGill C.J."/>
            <person name="Rodriguez I.M."/>
            <person name="Rodriguez B."/>
            <person name="Murad R."/>
            <person name="Mortazavi A."/>
        </authorList>
    </citation>
    <scope>NUCLEOTIDE SEQUENCE [LARGE SCALE GENOMIC DNA]</scope>
    <source>
        <strain evidence="1 2">ALL</strain>
    </source>
</reference>
<comment type="caution">
    <text evidence="1">The sequence shown here is derived from an EMBL/GenBank/DDBJ whole genome shotgun (WGS) entry which is preliminary data.</text>
</comment>
<dbReference type="AlphaFoldDB" id="A0A4U5PH20"/>
<accession>A0A4U5PH20</accession>
<sequence>MERICYEFANSVAHQLSTLSASHLSLLHKSLWGKIGSTHKDERNDYRLAIFSRPNGVLGYLSNQDVTRFLFPEKIPTVLGTANRYIRITEVFLENDNLLTDENDDTDLLKSLGPYLKQQPITYLSLNSSLNNVLKSEHLWKFPVIDLAIPNKFTTQEILDYHLLENENLEQVLIANATRGYMYWLTEIFRRGQGVEVLTQELRQHVDSCTSKAILIAKGDLSGYVMFAANCDISSCVENCWVHA</sequence>
<keyword evidence="2" id="KW-1185">Reference proteome</keyword>
<name>A0A4U5PH20_STECR</name>
<gene>
    <name evidence="1" type="ORF">L596_009846</name>
</gene>
<dbReference type="Proteomes" id="UP000298663">
    <property type="component" value="Unassembled WGS sequence"/>
</dbReference>
<dbReference type="EMBL" id="AZBU02000002">
    <property type="protein sequence ID" value="TKR95716.1"/>
    <property type="molecule type" value="Genomic_DNA"/>
</dbReference>
<evidence type="ECO:0000313" key="1">
    <source>
        <dbReference type="EMBL" id="TKR95716.1"/>
    </source>
</evidence>
<evidence type="ECO:0000313" key="2">
    <source>
        <dbReference type="Proteomes" id="UP000298663"/>
    </source>
</evidence>
<reference evidence="1 2" key="1">
    <citation type="journal article" date="2015" name="Genome Biol.">
        <title>Comparative genomics of Steinernema reveals deeply conserved gene regulatory networks.</title>
        <authorList>
            <person name="Dillman A.R."/>
            <person name="Macchietto M."/>
            <person name="Porter C.F."/>
            <person name="Rogers A."/>
            <person name="Williams B."/>
            <person name="Antoshechkin I."/>
            <person name="Lee M.M."/>
            <person name="Goodwin Z."/>
            <person name="Lu X."/>
            <person name="Lewis E.E."/>
            <person name="Goodrich-Blair H."/>
            <person name="Stock S.P."/>
            <person name="Adams B.J."/>
            <person name="Sternberg P.W."/>
            <person name="Mortazavi A."/>
        </authorList>
    </citation>
    <scope>NUCLEOTIDE SEQUENCE [LARGE SCALE GENOMIC DNA]</scope>
    <source>
        <strain evidence="1 2">ALL</strain>
    </source>
</reference>
<protein>
    <submittedName>
        <fullName evidence="1">Uncharacterized protein</fullName>
    </submittedName>
</protein>
<organism evidence="1 2">
    <name type="scientific">Steinernema carpocapsae</name>
    <name type="common">Entomopathogenic nematode</name>
    <dbReference type="NCBI Taxonomy" id="34508"/>
    <lineage>
        <taxon>Eukaryota</taxon>
        <taxon>Metazoa</taxon>
        <taxon>Ecdysozoa</taxon>
        <taxon>Nematoda</taxon>
        <taxon>Chromadorea</taxon>
        <taxon>Rhabditida</taxon>
        <taxon>Tylenchina</taxon>
        <taxon>Panagrolaimomorpha</taxon>
        <taxon>Strongyloidoidea</taxon>
        <taxon>Steinernematidae</taxon>
        <taxon>Steinernema</taxon>
    </lineage>
</organism>
<proteinExistence type="predicted"/>